<organism evidence="3 4">
    <name type="scientific">Acholeplasma hippikon</name>
    <dbReference type="NCBI Taxonomy" id="264636"/>
    <lineage>
        <taxon>Bacteria</taxon>
        <taxon>Bacillati</taxon>
        <taxon>Mycoplasmatota</taxon>
        <taxon>Mollicutes</taxon>
        <taxon>Acholeplasmatales</taxon>
        <taxon>Acholeplasmataceae</taxon>
        <taxon>Acholeplasma</taxon>
    </lineage>
</organism>
<evidence type="ECO:0000256" key="1">
    <source>
        <dbReference type="ARBA" id="ARBA00006420"/>
    </source>
</evidence>
<accession>A0A449BLA6</accession>
<dbReference type="PANTHER" id="PTHR10093">
    <property type="entry name" value="IRON-SULFUR CLUSTER ASSEMBLY ENZYME NIFU HOMOLOG"/>
    <property type="match status" value="1"/>
</dbReference>
<name>A0A449BLA6_9MOLU</name>
<dbReference type="NCBIfam" id="TIGR01994">
    <property type="entry name" value="SUF_scaf_2"/>
    <property type="match status" value="1"/>
</dbReference>
<protein>
    <submittedName>
        <fullName evidence="3">Nitrogen fixation protein NifU</fullName>
    </submittedName>
</protein>
<proteinExistence type="inferred from homology"/>
<comment type="similarity">
    <text evidence="1">Belongs to the NifU family.</text>
</comment>
<dbReference type="GO" id="GO:0016226">
    <property type="term" value="P:iron-sulfur cluster assembly"/>
    <property type="evidence" value="ECO:0007669"/>
    <property type="project" value="InterPro"/>
</dbReference>
<dbReference type="KEGG" id="ahk:NCTC10172_01234"/>
<sequence length="150" mass="16786">MDLKALYREVIMDHYKNPKNKGLVNDETYFTVHLNNPTCGDDITVQLLVKDGIIKDMRHQGIGCSICCSSASVASVTLIGKTLSEGLKTINEFYELIKGNPFNEKLLDGDALAYQTVHQFPARVKCATLGWKAFEQAILVKDKEISNGWY</sequence>
<dbReference type="SUPFAM" id="SSF82649">
    <property type="entry name" value="SufE/NifU"/>
    <property type="match status" value="1"/>
</dbReference>
<dbReference type="InterPro" id="IPR002871">
    <property type="entry name" value="NIF_FeS_clus_asmbl_NifU_N"/>
</dbReference>
<dbReference type="STRING" id="1408416.GCA_000702765_01285"/>
<dbReference type="Pfam" id="PF01592">
    <property type="entry name" value="NifU_N"/>
    <property type="match status" value="1"/>
</dbReference>
<dbReference type="AlphaFoldDB" id="A0A449BLA6"/>
<gene>
    <name evidence="3" type="primary">nifU</name>
    <name evidence="3" type="ORF">NCTC10172_01234</name>
</gene>
<dbReference type="Gene3D" id="3.90.1010.10">
    <property type="match status" value="1"/>
</dbReference>
<evidence type="ECO:0000259" key="2">
    <source>
        <dbReference type="Pfam" id="PF01592"/>
    </source>
</evidence>
<feature type="domain" description="NIF system FeS cluster assembly NifU N-terminal" evidence="2">
    <location>
        <begin position="7"/>
        <end position="126"/>
    </location>
</feature>
<dbReference type="CDD" id="cd06664">
    <property type="entry name" value="IscU_like"/>
    <property type="match status" value="1"/>
</dbReference>
<keyword evidence="4" id="KW-1185">Reference proteome</keyword>
<evidence type="ECO:0000313" key="3">
    <source>
        <dbReference type="EMBL" id="VEU83177.1"/>
    </source>
</evidence>
<evidence type="ECO:0000313" key="4">
    <source>
        <dbReference type="Proteomes" id="UP000290909"/>
    </source>
</evidence>
<reference evidence="3 4" key="1">
    <citation type="submission" date="2019-01" db="EMBL/GenBank/DDBJ databases">
        <authorList>
            <consortium name="Pathogen Informatics"/>
        </authorList>
    </citation>
    <scope>NUCLEOTIDE SEQUENCE [LARGE SCALE GENOMIC DNA]</scope>
    <source>
        <strain evidence="3 4">NCTC10172</strain>
    </source>
</reference>
<dbReference type="GO" id="GO:0005506">
    <property type="term" value="F:iron ion binding"/>
    <property type="evidence" value="ECO:0007669"/>
    <property type="project" value="InterPro"/>
</dbReference>
<dbReference type="FunFam" id="3.90.1010.10:FF:000002">
    <property type="entry name" value="Iron-sulfur cluster assembly scaffold protein NifU"/>
    <property type="match status" value="1"/>
</dbReference>
<dbReference type="EMBL" id="LR215050">
    <property type="protein sequence ID" value="VEU83177.1"/>
    <property type="molecule type" value="Genomic_DNA"/>
</dbReference>
<dbReference type="Proteomes" id="UP000290909">
    <property type="component" value="Chromosome"/>
</dbReference>
<dbReference type="GO" id="GO:0051536">
    <property type="term" value="F:iron-sulfur cluster binding"/>
    <property type="evidence" value="ECO:0007669"/>
    <property type="project" value="InterPro"/>
</dbReference>